<dbReference type="GeneID" id="87960022"/>
<dbReference type="Proteomes" id="UP001329825">
    <property type="component" value="Chromosome 11"/>
</dbReference>
<dbReference type="PANTHER" id="PTHR30618:SF0">
    <property type="entry name" value="PURINE-URACIL PERMEASE NCS1"/>
    <property type="match status" value="1"/>
</dbReference>
<feature type="transmembrane region" description="Helical" evidence="7">
    <location>
        <begin position="313"/>
        <end position="334"/>
    </location>
</feature>
<evidence type="ECO:0000256" key="7">
    <source>
        <dbReference type="SAM" id="Phobius"/>
    </source>
</evidence>
<feature type="transmembrane region" description="Helical" evidence="7">
    <location>
        <begin position="115"/>
        <end position="133"/>
    </location>
</feature>
<feature type="transmembrane region" description="Helical" evidence="7">
    <location>
        <begin position="139"/>
        <end position="159"/>
    </location>
</feature>
<dbReference type="EMBL" id="CP141891">
    <property type="protein sequence ID" value="WRT70893.1"/>
    <property type="molecule type" value="Genomic_DNA"/>
</dbReference>
<feature type="compositionally biased region" description="Polar residues" evidence="6">
    <location>
        <begin position="571"/>
        <end position="580"/>
    </location>
</feature>
<evidence type="ECO:0000313" key="9">
    <source>
        <dbReference type="Proteomes" id="UP001329825"/>
    </source>
</evidence>
<evidence type="ECO:0000313" key="8">
    <source>
        <dbReference type="EMBL" id="WRT70893.1"/>
    </source>
</evidence>
<dbReference type="InterPro" id="IPR001248">
    <property type="entry name" value="Pur-cyt_permease"/>
</dbReference>
<dbReference type="PANTHER" id="PTHR30618">
    <property type="entry name" value="NCS1 FAMILY PURINE/PYRIMIDINE TRANSPORTER"/>
    <property type="match status" value="1"/>
</dbReference>
<evidence type="ECO:0000256" key="4">
    <source>
        <dbReference type="ARBA" id="ARBA00022989"/>
    </source>
</evidence>
<name>A0ABZ1DAE8_9TREE</name>
<keyword evidence="4 7" id="KW-1133">Transmembrane helix</keyword>
<keyword evidence="5 7" id="KW-0472">Membrane</keyword>
<comment type="subcellular location">
    <subcellularLocation>
        <location evidence="1">Membrane</location>
        <topology evidence="1">Multi-pass membrane protein</topology>
    </subcellularLocation>
</comment>
<sequence>MFPYATHDSDKELNKRYLLVSRQPDFKERIMGFTKIEPKKWFTKDYWYLDTPPASYATRDGWSNADVDVVPIDQRNWRAINYLFLWLSDGANVGTMQQAGSIVAMGLSWREASGAIAIGNIIIAVAVTLNGTIGSRHHIPFSIASRASMGFYFSYFAVFSRLVLGLLYFGINTFIGASCTLICLEAIWPSLKTFPNTIPVAQGVASNKMIAYFVFWIIQFPLVLIHPRKMRWLFFVKSIVAVIAAFATLGWAVHTAGGSGPVFAKHSTLTGSTRAWAWVAGINVAISGKTTLAINIPDLTRYAHKTSDSYWQLLFIPLVYWTFSFIGIVIASAGQEIYGTLYWDPTMIIAQWTSRAGAFFVAFAFALATLGTNISTNSIASSNDFAFLAPKWLNIRRGAFITAVLGGWVTCPWKIQASATALTTFLSGYIIVLAPIVAIMISDYWVIRKTRFHVPMLYQNEGIYKYHYGTNWRAVVTLLIAVPINLPGLIHAINTKVDIGNYAFFYKASWLTSTAMGAGIYLTLSYVFPPTSTLVDETVESMEEDYALSDPQGWEQEHDKEKRSSAGELPASSSHSNSTYPIVDKV</sequence>
<dbReference type="Pfam" id="PF02133">
    <property type="entry name" value="Transp_cyt_pur"/>
    <property type="match status" value="1"/>
</dbReference>
<accession>A0ABZ1DAE8</accession>
<proteinExistence type="inferred from homology"/>
<feature type="transmembrane region" description="Helical" evidence="7">
    <location>
        <begin position="395"/>
        <end position="415"/>
    </location>
</feature>
<feature type="transmembrane region" description="Helical" evidence="7">
    <location>
        <begin position="273"/>
        <end position="292"/>
    </location>
</feature>
<evidence type="ECO:0000256" key="3">
    <source>
        <dbReference type="ARBA" id="ARBA00022692"/>
    </source>
</evidence>
<feature type="compositionally biased region" description="Basic and acidic residues" evidence="6">
    <location>
        <begin position="555"/>
        <end position="565"/>
    </location>
</feature>
<feature type="transmembrane region" description="Helical" evidence="7">
    <location>
        <begin position="209"/>
        <end position="225"/>
    </location>
</feature>
<feature type="region of interest" description="Disordered" evidence="6">
    <location>
        <begin position="544"/>
        <end position="586"/>
    </location>
</feature>
<protein>
    <recommendedName>
        <fullName evidence="10">Allantoin permease</fullName>
    </recommendedName>
</protein>
<evidence type="ECO:0000256" key="6">
    <source>
        <dbReference type="SAM" id="MobiDB-lite"/>
    </source>
</evidence>
<keyword evidence="3 7" id="KW-0812">Transmembrane</keyword>
<reference evidence="8 9" key="1">
    <citation type="submission" date="2024-01" db="EMBL/GenBank/DDBJ databases">
        <title>Comparative genomics of Cryptococcus and Kwoniella reveals pathogenesis evolution and contrasting modes of karyotype evolution via chromosome fusion or intercentromeric recombination.</title>
        <authorList>
            <person name="Coelho M.A."/>
            <person name="David-Palma M."/>
            <person name="Shea T."/>
            <person name="Bowers K."/>
            <person name="McGinley-Smith S."/>
            <person name="Mohammad A.W."/>
            <person name="Gnirke A."/>
            <person name="Yurkov A.M."/>
            <person name="Nowrousian M."/>
            <person name="Sun S."/>
            <person name="Cuomo C.A."/>
            <person name="Heitman J."/>
        </authorList>
    </citation>
    <scope>NUCLEOTIDE SEQUENCE [LARGE SCALE GENOMIC DNA]</scope>
    <source>
        <strain evidence="8">CBS 11374</strain>
    </source>
</reference>
<feature type="transmembrane region" description="Helical" evidence="7">
    <location>
        <begin position="166"/>
        <end position="189"/>
    </location>
</feature>
<gene>
    <name evidence="8" type="ORF">IL334_007892</name>
</gene>
<organism evidence="8 9">
    <name type="scientific">Kwoniella shivajii</name>
    <dbReference type="NCBI Taxonomy" id="564305"/>
    <lineage>
        <taxon>Eukaryota</taxon>
        <taxon>Fungi</taxon>
        <taxon>Dikarya</taxon>
        <taxon>Basidiomycota</taxon>
        <taxon>Agaricomycotina</taxon>
        <taxon>Tremellomycetes</taxon>
        <taxon>Tremellales</taxon>
        <taxon>Cryptococcaceae</taxon>
        <taxon>Kwoniella</taxon>
    </lineage>
</organism>
<evidence type="ECO:0000256" key="2">
    <source>
        <dbReference type="ARBA" id="ARBA00008974"/>
    </source>
</evidence>
<evidence type="ECO:0000256" key="5">
    <source>
        <dbReference type="ARBA" id="ARBA00023136"/>
    </source>
</evidence>
<feature type="transmembrane region" description="Helical" evidence="7">
    <location>
        <begin position="354"/>
        <end position="374"/>
    </location>
</feature>
<feature type="transmembrane region" description="Helical" evidence="7">
    <location>
        <begin position="427"/>
        <end position="447"/>
    </location>
</feature>
<feature type="transmembrane region" description="Helical" evidence="7">
    <location>
        <begin position="232"/>
        <end position="253"/>
    </location>
</feature>
<comment type="similarity">
    <text evidence="2">Belongs to the purine-cytosine permease (2.A.39) family.</text>
</comment>
<evidence type="ECO:0008006" key="10">
    <source>
        <dbReference type="Google" id="ProtNLM"/>
    </source>
</evidence>
<dbReference type="Gene3D" id="1.10.4160.10">
    <property type="entry name" value="Hydantoin permease"/>
    <property type="match status" value="1"/>
</dbReference>
<dbReference type="InterPro" id="IPR045225">
    <property type="entry name" value="Uracil/uridine/allantoin_perm"/>
</dbReference>
<evidence type="ECO:0000256" key="1">
    <source>
        <dbReference type="ARBA" id="ARBA00004141"/>
    </source>
</evidence>
<keyword evidence="9" id="KW-1185">Reference proteome</keyword>
<dbReference type="RefSeq" id="XP_062795632.1">
    <property type="nucleotide sequence ID" value="XM_062939581.1"/>
</dbReference>